<accession>A0A928Y725</accession>
<comment type="caution">
    <text evidence="1">The sequence shown here is derived from an EMBL/GenBank/DDBJ whole genome shotgun (WGS) entry which is preliminary data.</text>
</comment>
<evidence type="ECO:0000313" key="2">
    <source>
        <dbReference type="Proteomes" id="UP000710385"/>
    </source>
</evidence>
<name>A0A928Y725_UNCKA</name>
<proteinExistence type="predicted"/>
<reference evidence="1" key="1">
    <citation type="submission" date="2020-05" db="EMBL/GenBank/DDBJ databases">
        <title>High-Quality Genomes of Partial-Nitritation/Anammox System by Hierarchical Clustering Based Hybrid Assembly.</title>
        <authorList>
            <person name="Liu L."/>
            <person name="Wang Y."/>
            <person name="Che Y."/>
            <person name="Chen Y."/>
            <person name="Xia Y."/>
            <person name="Luo R."/>
            <person name="Cheng S.H."/>
            <person name="Zheng C."/>
            <person name="Zhang T."/>
        </authorList>
    </citation>
    <scope>NUCLEOTIDE SEQUENCE</scope>
    <source>
        <strain evidence="1">H1_PAT1</strain>
    </source>
</reference>
<protein>
    <submittedName>
        <fullName evidence="1">Uncharacterized protein</fullName>
    </submittedName>
</protein>
<sequence>MTYHHPTLAAGRWKTFTLCEQLANVGSEVHRAAMYRSRAAEHPSRAVEEEERALRALERALELLDLTRRFADRSSVRRELGRVRELLASAYFQDMQYATALPDLVRYFDAFAIAAQEQKRKRFHVIPIS</sequence>
<evidence type="ECO:0000313" key="1">
    <source>
        <dbReference type="EMBL" id="MBE7525686.1"/>
    </source>
</evidence>
<gene>
    <name evidence="1" type="ORF">HS096_04860</name>
</gene>
<dbReference type="AlphaFoldDB" id="A0A928Y725"/>
<dbReference type="EMBL" id="JABTTY010000001">
    <property type="protein sequence ID" value="MBE7525686.1"/>
    <property type="molecule type" value="Genomic_DNA"/>
</dbReference>
<dbReference type="Proteomes" id="UP000710385">
    <property type="component" value="Unassembled WGS sequence"/>
</dbReference>
<organism evidence="1 2">
    <name type="scientific">candidate division WWE3 bacterium</name>
    <dbReference type="NCBI Taxonomy" id="2053526"/>
    <lineage>
        <taxon>Bacteria</taxon>
        <taxon>Katanobacteria</taxon>
    </lineage>
</organism>